<sequence length="67" mass="6564">MTEEVAESTPTAEDPSGPSRRTFIATSTAVAGVVAGGVIGGSTLADTPEASAVETEPTSRVSLTGNA</sequence>
<dbReference type="Proteomes" id="UP000295388">
    <property type="component" value="Unassembled WGS sequence"/>
</dbReference>
<dbReference type="PROSITE" id="PS51318">
    <property type="entry name" value="TAT"/>
    <property type="match status" value="1"/>
</dbReference>
<reference evidence="2 3" key="1">
    <citation type="submission" date="2019-03" db="EMBL/GenBank/DDBJ databases">
        <title>Genomic Encyclopedia of Type Strains, Phase III (KMG-III): the genomes of soil and plant-associated and newly described type strains.</title>
        <authorList>
            <person name="Whitman W."/>
        </authorList>
    </citation>
    <scope>NUCLEOTIDE SEQUENCE [LARGE SCALE GENOMIC DNA]</scope>
    <source>
        <strain evidence="2 3">VKM Ac-2527</strain>
    </source>
</reference>
<dbReference type="NCBIfam" id="TIGR01409">
    <property type="entry name" value="TAT_signal_seq"/>
    <property type="match status" value="1"/>
</dbReference>
<dbReference type="RefSeq" id="WP_202869478.1">
    <property type="nucleotide sequence ID" value="NZ_SNWQ01000003.1"/>
</dbReference>
<feature type="compositionally biased region" description="Polar residues" evidence="1">
    <location>
        <begin position="56"/>
        <end position="67"/>
    </location>
</feature>
<evidence type="ECO:0000313" key="3">
    <source>
        <dbReference type="Proteomes" id="UP000295388"/>
    </source>
</evidence>
<dbReference type="AlphaFoldDB" id="A0A4R6KK72"/>
<organism evidence="2 3">
    <name type="scientific">Kribbella caucasensis</name>
    <dbReference type="NCBI Taxonomy" id="2512215"/>
    <lineage>
        <taxon>Bacteria</taxon>
        <taxon>Bacillati</taxon>
        <taxon>Actinomycetota</taxon>
        <taxon>Actinomycetes</taxon>
        <taxon>Propionibacteriales</taxon>
        <taxon>Kribbellaceae</taxon>
        <taxon>Kribbella</taxon>
    </lineage>
</organism>
<gene>
    <name evidence="2" type="ORF">EV643_103463</name>
</gene>
<proteinExistence type="predicted"/>
<accession>A0A4R6KK72</accession>
<evidence type="ECO:0000313" key="2">
    <source>
        <dbReference type="EMBL" id="TDO51724.1"/>
    </source>
</evidence>
<keyword evidence="3" id="KW-1185">Reference proteome</keyword>
<protein>
    <submittedName>
        <fullName evidence="2">Secreted protein</fullName>
    </submittedName>
</protein>
<dbReference type="InterPro" id="IPR006311">
    <property type="entry name" value="TAT_signal"/>
</dbReference>
<name>A0A4R6KK72_9ACTN</name>
<dbReference type="EMBL" id="SNWQ01000003">
    <property type="protein sequence ID" value="TDO51724.1"/>
    <property type="molecule type" value="Genomic_DNA"/>
</dbReference>
<comment type="caution">
    <text evidence="2">The sequence shown here is derived from an EMBL/GenBank/DDBJ whole genome shotgun (WGS) entry which is preliminary data.</text>
</comment>
<evidence type="ECO:0000256" key="1">
    <source>
        <dbReference type="SAM" id="MobiDB-lite"/>
    </source>
</evidence>
<feature type="region of interest" description="Disordered" evidence="1">
    <location>
        <begin position="1"/>
        <end position="21"/>
    </location>
</feature>
<dbReference type="InterPro" id="IPR019546">
    <property type="entry name" value="TAT_signal_bac_arc"/>
</dbReference>
<feature type="region of interest" description="Disordered" evidence="1">
    <location>
        <begin position="43"/>
        <end position="67"/>
    </location>
</feature>